<evidence type="ECO:0000256" key="1">
    <source>
        <dbReference type="ARBA" id="ARBA00022448"/>
    </source>
</evidence>
<dbReference type="Pfam" id="PF00005">
    <property type="entry name" value="ABC_tran"/>
    <property type="match status" value="1"/>
</dbReference>
<dbReference type="InterPro" id="IPR027417">
    <property type="entry name" value="P-loop_NTPase"/>
</dbReference>
<gene>
    <name evidence="4" type="ORF">SAMN06295960_3908</name>
</gene>
<evidence type="ECO:0000256" key="2">
    <source>
        <dbReference type="ARBA" id="ARBA00022741"/>
    </source>
</evidence>
<dbReference type="OrthoDB" id="9804819at2"/>
<dbReference type="Proteomes" id="UP000193834">
    <property type="component" value="Unassembled WGS sequence"/>
</dbReference>
<dbReference type="PANTHER" id="PTHR42711">
    <property type="entry name" value="ABC TRANSPORTER ATP-BINDING PROTEIN"/>
    <property type="match status" value="1"/>
</dbReference>
<dbReference type="InterPro" id="IPR050763">
    <property type="entry name" value="ABC_transporter_ATP-binding"/>
</dbReference>
<keyword evidence="3 4" id="KW-0067">ATP-binding</keyword>
<dbReference type="EMBL" id="FXAZ01000006">
    <property type="protein sequence ID" value="SMG55400.1"/>
    <property type="molecule type" value="Genomic_DNA"/>
</dbReference>
<dbReference type="RefSeq" id="WP_085497061.1">
    <property type="nucleotide sequence ID" value="NZ_FXAZ01000006.1"/>
</dbReference>
<keyword evidence="5" id="KW-1185">Reference proteome</keyword>
<evidence type="ECO:0000313" key="5">
    <source>
        <dbReference type="Proteomes" id="UP000193834"/>
    </source>
</evidence>
<dbReference type="AlphaFoldDB" id="A0A1X7LNZ6"/>
<dbReference type="PANTHER" id="PTHR42711:SF1">
    <property type="entry name" value="ABC-TRANSPORT PROTEIN, ATP-BINDING COMPONENT"/>
    <property type="match status" value="1"/>
</dbReference>
<dbReference type="PROSITE" id="PS50893">
    <property type="entry name" value="ABC_TRANSPORTER_2"/>
    <property type="match status" value="1"/>
</dbReference>
<sequence length="340" mass="38283">MAMIRLENLSKHYKVLNRSEGLSGALKDLFSRDYRIVKAVSDLSLEVNAGEIVGFVGPNGAGKSTTIKMMTGVLKPTSGLLTVNGRIPTKNRAQNMQEIGVVFGQRTQLWWDLPVIESFKILRQIYRVDQSSYNENMNIFEELIDLKALYSTPVRYLSLGQRMLCDIVASFLHNPKVIFLDEPTIGLDISIKSRIREVIKTLNEHKQTTIILTTHDLSDIEALCKRIVIIDKGTTVYDGSIQKVSSMFGAHRTLKIQLPPAEYLALDQLATSVNGHFSQASAITMEQSEEGWIHFTINQDEVHLMDVLNYIGHHYPVHDIKIEEISIDKIVKNIYEGGLA</sequence>
<dbReference type="InterPro" id="IPR003593">
    <property type="entry name" value="AAA+_ATPase"/>
</dbReference>
<dbReference type="SUPFAM" id="SSF52540">
    <property type="entry name" value="P-loop containing nucleoside triphosphate hydrolases"/>
    <property type="match status" value="1"/>
</dbReference>
<dbReference type="STRING" id="1852522.SAMN06295960_3908"/>
<proteinExistence type="predicted"/>
<dbReference type="GO" id="GO:0005524">
    <property type="term" value="F:ATP binding"/>
    <property type="evidence" value="ECO:0007669"/>
    <property type="project" value="UniProtKB-KW"/>
</dbReference>
<organism evidence="4 5">
    <name type="scientific">Paenibacillus aquistagni</name>
    <dbReference type="NCBI Taxonomy" id="1852522"/>
    <lineage>
        <taxon>Bacteria</taxon>
        <taxon>Bacillati</taxon>
        <taxon>Bacillota</taxon>
        <taxon>Bacilli</taxon>
        <taxon>Bacillales</taxon>
        <taxon>Paenibacillaceae</taxon>
        <taxon>Paenibacillus</taxon>
    </lineage>
</organism>
<protein>
    <submittedName>
        <fullName evidence="4">ABC-2 type transport system ATP-binding protein</fullName>
    </submittedName>
</protein>
<evidence type="ECO:0000313" key="4">
    <source>
        <dbReference type="EMBL" id="SMG55400.1"/>
    </source>
</evidence>
<dbReference type="GO" id="GO:0016887">
    <property type="term" value="F:ATP hydrolysis activity"/>
    <property type="evidence" value="ECO:0007669"/>
    <property type="project" value="InterPro"/>
</dbReference>
<dbReference type="Gene3D" id="3.40.50.300">
    <property type="entry name" value="P-loop containing nucleotide triphosphate hydrolases"/>
    <property type="match status" value="1"/>
</dbReference>
<name>A0A1X7LNZ6_9BACL</name>
<keyword evidence="2" id="KW-0547">Nucleotide-binding</keyword>
<accession>A0A1X7LNZ6</accession>
<reference evidence="4 5" key="1">
    <citation type="submission" date="2017-04" db="EMBL/GenBank/DDBJ databases">
        <authorList>
            <person name="Afonso C.L."/>
            <person name="Miller P.J."/>
            <person name="Scott M.A."/>
            <person name="Spackman E."/>
            <person name="Goraichik I."/>
            <person name="Dimitrov K.M."/>
            <person name="Suarez D.L."/>
            <person name="Swayne D.E."/>
        </authorList>
    </citation>
    <scope>NUCLEOTIDE SEQUENCE [LARGE SCALE GENOMIC DNA]</scope>
    <source>
        <strain evidence="4 5">11</strain>
    </source>
</reference>
<dbReference type="SMART" id="SM00382">
    <property type="entry name" value="AAA"/>
    <property type="match status" value="1"/>
</dbReference>
<dbReference type="InterPro" id="IPR003439">
    <property type="entry name" value="ABC_transporter-like_ATP-bd"/>
</dbReference>
<evidence type="ECO:0000256" key="3">
    <source>
        <dbReference type="ARBA" id="ARBA00022840"/>
    </source>
</evidence>
<keyword evidence="1" id="KW-0813">Transport</keyword>